<sequence>MPPQYNNSRRKVGTREPANDARFPGGLEPETDFIRYALDCAAIVASTDARGTITYVNARFCEISGYTRQELLASNHRMLKSGLHGTAFFRAMYREIAQGRVWHGEICNQRKDGSLYWMETTIVPRVLPDGTVDSYTSICLDITERKLLEDALRTSKESLRRIAYVDPVTGLPNRSWFHQHVASLVGECRRTGTGFHLGLMDVDAFKEINDFFGHLAGDELLREVARRLRAVDDPRLSVSRMGGDEFGLVLAGATDDEATEVFERALESVRDPLRIAETSRRCSASLGVSAFPGHGEDSESMFRAADLALYHAKSLGRDRLECFQPKLREVAERKSELLAEIETGLRRDAFELHYQPIVPVAPGGKVALEALMRWRHPQRGLLPPAAFQEGFADPAVRAALGMFMLERVFRDVDALYARNIRLGRVAINLTNSDFRSEAFLDRFFALVRDSGIGPDRFCVEVTESMFLGLNQKRVEDGLRRLHEAGVEIALDDFGTGHASLTHLRLLPIDRLKIDRSFVANLVASAEDQAIVRGIIDIAHSLGKTVTAEGVETAEQARLLSRMGCDLLQGWYFGKACDAGGLSDVLDMMPPIGAPAHRP</sequence>
<dbReference type="SUPFAM" id="SSF141868">
    <property type="entry name" value="EAL domain-like"/>
    <property type="match status" value="1"/>
</dbReference>
<dbReference type="Pfam" id="PF13426">
    <property type="entry name" value="PAS_9"/>
    <property type="match status" value="1"/>
</dbReference>
<dbReference type="PROSITE" id="PS50112">
    <property type="entry name" value="PAS"/>
    <property type="match status" value="1"/>
</dbReference>
<dbReference type="SMART" id="SM00267">
    <property type="entry name" value="GGDEF"/>
    <property type="match status" value="1"/>
</dbReference>
<gene>
    <name evidence="6" type="ORF">GCM10009097_53380</name>
</gene>
<dbReference type="SMART" id="SM00086">
    <property type="entry name" value="PAC"/>
    <property type="match status" value="1"/>
</dbReference>
<dbReference type="PANTHER" id="PTHR44757">
    <property type="entry name" value="DIGUANYLATE CYCLASE DGCP"/>
    <property type="match status" value="1"/>
</dbReference>
<dbReference type="Gene3D" id="3.20.20.450">
    <property type="entry name" value="EAL domain"/>
    <property type="match status" value="1"/>
</dbReference>
<evidence type="ECO:0000259" key="5">
    <source>
        <dbReference type="PROSITE" id="PS50887"/>
    </source>
</evidence>
<dbReference type="PROSITE" id="PS50883">
    <property type="entry name" value="EAL"/>
    <property type="match status" value="1"/>
</dbReference>
<dbReference type="PROSITE" id="PS50113">
    <property type="entry name" value="PAC"/>
    <property type="match status" value="1"/>
</dbReference>
<accession>A0ABN1CY49</accession>
<name>A0ABN1CY49_9BURK</name>
<dbReference type="InterPro" id="IPR035919">
    <property type="entry name" value="EAL_sf"/>
</dbReference>
<dbReference type="Proteomes" id="UP001501706">
    <property type="component" value="Unassembled WGS sequence"/>
</dbReference>
<dbReference type="InterPro" id="IPR035965">
    <property type="entry name" value="PAS-like_dom_sf"/>
</dbReference>
<dbReference type="NCBIfam" id="TIGR00229">
    <property type="entry name" value="sensory_box"/>
    <property type="match status" value="1"/>
</dbReference>
<proteinExistence type="predicted"/>
<organism evidence="6 7">
    <name type="scientific">Pigmentiphaga daeguensis</name>
    <dbReference type="NCBI Taxonomy" id="414049"/>
    <lineage>
        <taxon>Bacteria</taxon>
        <taxon>Pseudomonadati</taxon>
        <taxon>Pseudomonadota</taxon>
        <taxon>Betaproteobacteria</taxon>
        <taxon>Burkholderiales</taxon>
        <taxon>Alcaligenaceae</taxon>
        <taxon>Pigmentiphaga</taxon>
    </lineage>
</organism>
<feature type="domain" description="EAL" evidence="4">
    <location>
        <begin position="334"/>
        <end position="589"/>
    </location>
</feature>
<evidence type="ECO:0000259" key="4">
    <source>
        <dbReference type="PROSITE" id="PS50883"/>
    </source>
</evidence>
<dbReference type="InterPro" id="IPR000700">
    <property type="entry name" value="PAS-assoc_C"/>
</dbReference>
<dbReference type="SMART" id="SM00091">
    <property type="entry name" value="PAS"/>
    <property type="match status" value="1"/>
</dbReference>
<dbReference type="Pfam" id="PF00563">
    <property type="entry name" value="EAL"/>
    <property type="match status" value="1"/>
</dbReference>
<dbReference type="PROSITE" id="PS50887">
    <property type="entry name" value="GGDEF"/>
    <property type="match status" value="1"/>
</dbReference>
<dbReference type="PANTHER" id="PTHR44757:SF2">
    <property type="entry name" value="BIOFILM ARCHITECTURE MAINTENANCE PROTEIN MBAA"/>
    <property type="match status" value="1"/>
</dbReference>
<feature type="domain" description="PAS" evidence="2">
    <location>
        <begin position="30"/>
        <end position="75"/>
    </location>
</feature>
<evidence type="ECO:0000259" key="3">
    <source>
        <dbReference type="PROSITE" id="PS50113"/>
    </source>
</evidence>
<dbReference type="InterPro" id="IPR000160">
    <property type="entry name" value="GGDEF_dom"/>
</dbReference>
<dbReference type="InterPro" id="IPR052155">
    <property type="entry name" value="Biofilm_reg_signaling"/>
</dbReference>
<reference evidence="6 7" key="1">
    <citation type="journal article" date="2019" name="Int. J. Syst. Evol. Microbiol.">
        <title>The Global Catalogue of Microorganisms (GCM) 10K type strain sequencing project: providing services to taxonomists for standard genome sequencing and annotation.</title>
        <authorList>
            <consortium name="The Broad Institute Genomics Platform"/>
            <consortium name="The Broad Institute Genome Sequencing Center for Infectious Disease"/>
            <person name="Wu L."/>
            <person name="Ma J."/>
        </authorList>
    </citation>
    <scope>NUCLEOTIDE SEQUENCE [LARGE SCALE GENOMIC DNA]</scope>
    <source>
        <strain evidence="6 7">JCM 14330</strain>
    </source>
</reference>
<dbReference type="SUPFAM" id="SSF55785">
    <property type="entry name" value="PYP-like sensor domain (PAS domain)"/>
    <property type="match status" value="1"/>
</dbReference>
<dbReference type="CDD" id="cd01948">
    <property type="entry name" value="EAL"/>
    <property type="match status" value="1"/>
</dbReference>
<dbReference type="NCBIfam" id="TIGR00254">
    <property type="entry name" value="GGDEF"/>
    <property type="match status" value="1"/>
</dbReference>
<dbReference type="InterPro" id="IPR001610">
    <property type="entry name" value="PAC"/>
</dbReference>
<dbReference type="RefSeq" id="WP_132980301.1">
    <property type="nucleotide sequence ID" value="NZ_BAAAEN010000032.1"/>
</dbReference>
<dbReference type="InterPro" id="IPR029787">
    <property type="entry name" value="Nucleotide_cyclase"/>
</dbReference>
<feature type="domain" description="PAC" evidence="3">
    <location>
        <begin position="102"/>
        <end position="154"/>
    </location>
</feature>
<dbReference type="Gene3D" id="3.30.450.20">
    <property type="entry name" value="PAS domain"/>
    <property type="match status" value="1"/>
</dbReference>
<dbReference type="InterPro" id="IPR001633">
    <property type="entry name" value="EAL_dom"/>
</dbReference>
<evidence type="ECO:0000256" key="1">
    <source>
        <dbReference type="SAM" id="MobiDB-lite"/>
    </source>
</evidence>
<dbReference type="SUPFAM" id="SSF55073">
    <property type="entry name" value="Nucleotide cyclase"/>
    <property type="match status" value="1"/>
</dbReference>
<dbReference type="CDD" id="cd00130">
    <property type="entry name" value="PAS"/>
    <property type="match status" value="1"/>
</dbReference>
<evidence type="ECO:0000259" key="2">
    <source>
        <dbReference type="PROSITE" id="PS50112"/>
    </source>
</evidence>
<evidence type="ECO:0000313" key="7">
    <source>
        <dbReference type="Proteomes" id="UP001501706"/>
    </source>
</evidence>
<dbReference type="InterPro" id="IPR043128">
    <property type="entry name" value="Rev_trsase/Diguanyl_cyclase"/>
</dbReference>
<feature type="domain" description="GGDEF" evidence="5">
    <location>
        <begin position="193"/>
        <end position="325"/>
    </location>
</feature>
<evidence type="ECO:0000313" key="6">
    <source>
        <dbReference type="EMBL" id="GAA0529193.1"/>
    </source>
</evidence>
<dbReference type="InterPro" id="IPR000014">
    <property type="entry name" value="PAS"/>
</dbReference>
<feature type="region of interest" description="Disordered" evidence="1">
    <location>
        <begin position="1"/>
        <end position="25"/>
    </location>
</feature>
<dbReference type="SMART" id="SM00052">
    <property type="entry name" value="EAL"/>
    <property type="match status" value="1"/>
</dbReference>
<dbReference type="Pfam" id="PF00990">
    <property type="entry name" value="GGDEF"/>
    <property type="match status" value="1"/>
</dbReference>
<keyword evidence="7" id="KW-1185">Reference proteome</keyword>
<protein>
    <submittedName>
        <fullName evidence="6">GGDEF domain-containing phosphodiesterase</fullName>
    </submittedName>
</protein>
<comment type="caution">
    <text evidence="6">The sequence shown here is derived from an EMBL/GenBank/DDBJ whole genome shotgun (WGS) entry which is preliminary data.</text>
</comment>
<dbReference type="CDD" id="cd01949">
    <property type="entry name" value="GGDEF"/>
    <property type="match status" value="1"/>
</dbReference>
<dbReference type="Gene3D" id="3.30.70.270">
    <property type="match status" value="1"/>
</dbReference>
<dbReference type="EMBL" id="BAAAEN010000032">
    <property type="protein sequence ID" value="GAA0529193.1"/>
    <property type="molecule type" value="Genomic_DNA"/>
</dbReference>